<dbReference type="RefSeq" id="WP_141197420.1">
    <property type="nucleotide sequence ID" value="NZ_CP041186.1"/>
</dbReference>
<keyword evidence="2 8" id="KW-0645">Protease</keyword>
<evidence type="ECO:0000256" key="3">
    <source>
        <dbReference type="ARBA" id="ARBA00022763"/>
    </source>
</evidence>
<dbReference type="Proteomes" id="UP000315995">
    <property type="component" value="Chromosome"/>
</dbReference>
<organism evidence="9 10">
    <name type="scientific">Persicimonas caeni</name>
    <dbReference type="NCBI Taxonomy" id="2292766"/>
    <lineage>
        <taxon>Bacteria</taxon>
        <taxon>Deltaproteobacteria</taxon>
        <taxon>Bradymonadales</taxon>
        <taxon>Bradymonadaceae</taxon>
        <taxon>Persicimonas</taxon>
    </lineage>
</organism>
<keyword evidence="3" id="KW-0227">DNA damage</keyword>
<evidence type="ECO:0000256" key="4">
    <source>
        <dbReference type="ARBA" id="ARBA00022801"/>
    </source>
</evidence>
<dbReference type="EMBL" id="CP041186">
    <property type="protein sequence ID" value="QDG50930.1"/>
    <property type="molecule type" value="Genomic_DNA"/>
</dbReference>
<gene>
    <name evidence="9" type="ORF">FIV42_09345</name>
</gene>
<keyword evidence="10" id="KW-1185">Reference proteome</keyword>
<dbReference type="OrthoDB" id="6192129at2"/>
<evidence type="ECO:0000256" key="6">
    <source>
        <dbReference type="ARBA" id="ARBA00023125"/>
    </source>
</evidence>
<dbReference type="InterPro" id="IPR036590">
    <property type="entry name" value="SRAP-like"/>
</dbReference>
<dbReference type="SUPFAM" id="SSF143081">
    <property type="entry name" value="BB1717-like"/>
    <property type="match status" value="1"/>
</dbReference>
<keyword evidence="7" id="KW-0456">Lyase</keyword>
<keyword evidence="5" id="KW-0190">Covalent protein-DNA linkage</keyword>
<evidence type="ECO:0000256" key="2">
    <source>
        <dbReference type="ARBA" id="ARBA00022670"/>
    </source>
</evidence>
<protein>
    <recommendedName>
        <fullName evidence="8">Abasic site processing protein</fullName>
        <ecNumber evidence="8">3.4.-.-</ecNumber>
    </recommendedName>
</protein>
<evidence type="ECO:0000313" key="9">
    <source>
        <dbReference type="EMBL" id="QDG50930.1"/>
    </source>
</evidence>
<keyword evidence="6" id="KW-0238">DNA-binding</keyword>
<dbReference type="GO" id="GO:0008233">
    <property type="term" value="F:peptidase activity"/>
    <property type="evidence" value="ECO:0007669"/>
    <property type="project" value="UniProtKB-KW"/>
</dbReference>
<evidence type="ECO:0000256" key="7">
    <source>
        <dbReference type="ARBA" id="ARBA00023239"/>
    </source>
</evidence>
<dbReference type="GO" id="GO:0016829">
    <property type="term" value="F:lyase activity"/>
    <property type="evidence" value="ECO:0007669"/>
    <property type="project" value="UniProtKB-KW"/>
</dbReference>
<comment type="similarity">
    <text evidence="1 8">Belongs to the SOS response-associated peptidase family.</text>
</comment>
<dbReference type="Pfam" id="PF02586">
    <property type="entry name" value="SRAP"/>
    <property type="match status" value="1"/>
</dbReference>
<reference evidence="9 10" key="1">
    <citation type="submission" date="2019-06" db="EMBL/GenBank/DDBJ databases">
        <title>Persicimonas caeni gen. nov., sp. nov., a predatory bacterium isolated from solar saltern.</title>
        <authorList>
            <person name="Wang S."/>
        </authorList>
    </citation>
    <scope>NUCLEOTIDE SEQUENCE [LARGE SCALE GENOMIC DNA]</scope>
    <source>
        <strain evidence="9 10">YN101</strain>
    </source>
</reference>
<dbReference type="GO" id="GO:0006508">
    <property type="term" value="P:proteolysis"/>
    <property type="evidence" value="ECO:0007669"/>
    <property type="project" value="UniProtKB-KW"/>
</dbReference>
<dbReference type="AlphaFoldDB" id="A0A4Y6PRS5"/>
<dbReference type="PANTHER" id="PTHR13604">
    <property type="entry name" value="DC12-RELATED"/>
    <property type="match status" value="1"/>
</dbReference>
<accession>A0A5B8Y3H8</accession>
<sequence>MCGRFTLSTPPDQIAKLFDAPEVPSMEARYNIAPTQDVPVCRRPNPDAPRQIDLLRWGLVPFWADDLKIGNRMINARSETASSKPAYRAAFKKRRCLIPATGFFEWKKEGGGKQPYLFRREDGAPFAFAGLWEHWSDDETGEVAETFTILTCAANELVAPVHKRMPVVLRPDDFEFWLDPTNVDVSALDELVGPWAPEGFEAYRVSRDVNSPRNDNPSLVEPLQ</sequence>
<dbReference type="GO" id="GO:0106300">
    <property type="term" value="P:protein-DNA covalent cross-linking repair"/>
    <property type="evidence" value="ECO:0007669"/>
    <property type="project" value="InterPro"/>
</dbReference>
<accession>A0A4Y6PRS5</accession>
<dbReference type="PANTHER" id="PTHR13604:SF0">
    <property type="entry name" value="ABASIC SITE PROCESSING PROTEIN HMCES"/>
    <property type="match status" value="1"/>
</dbReference>
<dbReference type="EC" id="3.4.-.-" evidence="8"/>
<dbReference type="GO" id="GO:0003697">
    <property type="term" value="F:single-stranded DNA binding"/>
    <property type="evidence" value="ECO:0007669"/>
    <property type="project" value="InterPro"/>
</dbReference>
<dbReference type="Gene3D" id="3.90.1680.10">
    <property type="entry name" value="SOS response associated peptidase-like"/>
    <property type="match status" value="1"/>
</dbReference>
<evidence type="ECO:0000256" key="5">
    <source>
        <dbReference type="ARBA" id="ARBA00023124"/>
    </source>
</evidence>
<dbReference type="InterPro" id="IPR003738">
    <property type="entry name" value="SRAP"/>
</dbReference>
<evidence type="ECO:0000256" key="1">
    <source>
        <dbReference type="ARBA" id="ARBA00008136"/>
    </source>
</evidence>
<evidence type="ECO:0000313" key="10">
    <source>
        <dbReference type="Proteomes" id="UP000315995"/>
    </source>
</evidence>
<evidence type="ECO:0000256" key="8">
    <source>
        <dbReference type="RuleBase" id="RU364100"/>
    </source>
</evidence>
<keyword evidence="4 8" id="KW-0378">Hydrolase</keyword>
<name>A0A4Y6PRS5_PERCE</name>
<proteinExistence type="inferred from homology"/>